<dbReference type="Proteomes" id="UP000644507">
    <property type="component" value="Unassembled WGS sequence"/>
</dbReference>
<reference evidence="2" key="1">
    <citation type="journal article" date="2014" name="Int. J. Syst. Evol. Microbiol.">
        <title>Complete genome sequence of Corynebacterium casei LMG S-19264T (=DSM 44701T), isolated from a smear-ripened cheese.</title>
        <authorList>
            <consortium name="US DOE Joint Genome Institute (JGI-PGF)"/>
            <person name="Walter F."/>
            <person name="Albersmeier A."/>
            <person name="Kalinowski J."/>
            <person name="Ruckert C."/>
        </authorList>
    </citation>
    <scope>NUCLEOTIDE SEQUENCE</scope>
    <source>
        <strain evidence="2">KCTC 12988</strain>
    </source>
</reference>
<dbReference type="InterPro" id="IPR029069">
    <property type="entry name" value="HotDog_dom_sf"/>
</dbReference>
<reference evidence="2" key="2">
    <citation type="submission" date="2020-09" db="EMBL/GenBank/DDBJ databases">
        <authorList>
            <person name="Sun Q."/>
            <person name="Kim S."/>
        </authorList>
    </citation>
    <scope>NUCLEOTIDE SEQUENCE</scope>
    <source>
        <strain evidence="2">KCTC 12988</strain>
    </source>
</reference>
<evidence type="ECO:0000313" key="3">
    <source>
        <dbReference type="Proteomes" id="UP000644507"/>
    </source>
</evidence>
<protein>
    <recommendedName>
        <fullName evidence="1">Thioesterase putative domain-containing protein</fullName>
    </recommendedName>
</protein>
<dbReference type="AlphaFoldDB" id="A0A918TVX4"/>
<evidence type="ECO:0000259" key="1">
    <source>
        <dbReference type="Pfam" id="PF09500"/>
    </source>
</evidence>
<accession>A0A918TVX4</accession>
<dbReference type="Pfam" id="PF09500">
    <property type="entry name" value="YiiD_C"/>
    <property type="match status" value="1"/>
</dbReference>
<feature type="domain" description="Thioesterase putative" evidence="1">
    <location>
        <begin position="5"/>
        <end position="146"/>
    </location>
</feature>
<proteinExistence type="predicted"/>
<sequence length="149" mass="16640">MITVDELTNYLHLHIPLSAAMGVTALQASSSEVRLNALFEPNINHQATVFGGSASAVAILAAWSLMHVRLREAGLNCELVIQRNSMEYLLPFDKDFEAVCTYVDEEAWLRFLKLYERRGRARLVVQARLFCEGDLVGELEGAFVALKRG</sequence>
<comment type="caution">
    <text evidence="2">The sequence shown here is derived from an EMBL/GenBank/DDBJ whole genome shotgun (WGS) entry which is preliminary data.</text>
</comment>
<dbReference type="InterPro" id="IPR012660">
    <property type="entry name" value="YiiD_C"/>
</dbReference>
<name>A0A918TVX4_9BACT</name>
<organism evidence="2 3">
    <name type="scientific">Roseibacillus persicicus</name>
    <dbReference type="NCBI Taxonomy" id="454148"/>
    <lineage>
        <taxon>Bacteria</taxon>
        <taxon>Pseudomonadati</taxon>
        <taxon>Verrucomicrobiota</taxon>
        <taxon>Verrucomicrobiia</taxon>
        <taxon>Verrucomicrobiales</taxon>
        <taxon>Verrucomicrobiaceae</taxon>
        <taxon>Roseibacillus</taxon>
    </lineage>
</organism>
<keyword evidence="3" id="KW-1185">Reference proteome</keyword>
<dbReference type="Gene3D" id="3.10.129.10">
    <property type="entry name" value="Hotdog Thioesterase"/>
    <property type="match status" value="1"/>
</dbReference>
<dbReference type="NCBIfam" id="TIGR02447">
    <property type="entry name" value="yiiD_Cterm"/>
    <property type="match status" value="1"/>
</dbReference>
<gene>
    <name evidence="2" type="ORF">GCM10007100_27550</name>
</gene>
<dbReference type="EMBL" id="BMXI01000012">
    <property type="protein sequence ID" value="GHC58995.1"/>
    <property type="molecule type" value="Genomic_DNA"/>
</dbReference>
<dbReference type="RefSeq" id="WP_189570899.1">
    <property type="nucleotide sequence ID" value="NZ_BMXI01000012.1"/>
</dbReference>
<dbReference type="SUPFAM" id="SSF54637">
    <property type="entry name" value="Thioesterase/thiol ester dehydrase-isomerase"/>
    <property type="match status" value="1"/>
</dbReference>
<evidence type="ECO:0000313" key="2">
    <source>
        <dbReference type="EMBL" id="GHC58995.1"/>
    </source>
</evidence>